<comment type="caution">
    <text evidence="1">The sequence shown here is derived from an EMBL/GenBank/DDBJ whole genome shotgun (WGS) entry which is preliminary data.</text>
</comment>
<protein>
    <submittedName>
        <fullName evidence="1">Uncharacterized protein</fullName>
    </submittedName>
</protein>
<keyword evidence="2" id="KW-1185">Reference proteome</keyword>
<sequence>MLGCLLVKRISRIGQVEVFDEREETGEDPSEFSSLNQCPILAADTNRFCSAESARDDSQPALCEPFERLFLMSSEEMTCLQGHFAKRLASAINFAIRVDRVFANLLSSLKLARLRLLLIFSGGLPPGGECKNTMEDLGKRVRSPQLKISVLRFCRMTAVSILRTDVRVDILGRLLGLFSPAAELRKYLVAP</sequence>
<proteinExistence type="predicted"/>
<dbReference type="EMBL" id="BQNB010011457">
    <property type="protein sequence ID" value="GJS90808.1"/>
    <property type="molecule type" value="Genomic_DNA"/>
</dbReference>
<organism evidence="1 2">
    <name type="scientific">Tanacetum coccineum</name>
    <dbReference type="NCBI Taxonomy" id="301880"/>
    <lineage>
        <taxon>Eukaryota</taxon>
        <taxon>Viridiplantae</taxon>
        <taxon>Streptophyta</taxon>
        <taxon>Embryophyta</taxon>
        <taxon>Tracheophyta</taxon>
        <taxon>Spermatophyta</taxon>
        <taxon>Magnoliopsida</taxon>
        <taxon>eudicotyledons</taxon>
        <taxon>Gunneridae</taxon>
        <taxon>Pentapetalae</taxon>
        <taxon>asterids</taxon>
        <taxon>campanulids</taxon>
        <taxon>Asterales</taxon>
        <taxon>Asteraceae</taxon>
        <taxon>Asteroideae</taxon>
        <taxon>Anthemideae</taxon>
        <taxon>Anthemidinae</taxon>
        <taxon>Tanacetum</taxon>
    </lineage>
</organism>
<evidence type="ECO:0000313" key="2">
    <source>
        <dbReference type="Proteomes" id="UP001151760"/>
    </source>
</evidence>
<accession>A0ABQ4ZKR9</accession>
<evidence type="ECO:0000313" key="1">
    <source>
        <dbReference type="EMBL" id="GJS90808.1"/>
    </source>
</evidence>
<reference evidence="1" key="2">
    <citation type="submission" date="2022-01" db="EMBL/GenBank/DDBJ databases">
        <authorList>
            <person name="Yamashiro T."/>
            <person name="Shiraishi A."/>
            <person name="Satake H."/>
            <person name="Nakayama K."/>
        </authorList>
    </citation>
    <scope>NUCLEOTIDE SEQUENCE</scope>
</reference>
<gene>
    <name evidence="1" type="ORF">Tco_0773444</name>
</gene>
<name>A0ABQ4ZKR9_9ASTR</name>
<dbReference type="Proteomes" id="UP001151760">
    <property type="component" value="Unassembled WGS sequence"/>
</dbReference>
<reference evidence="1" key="1">
    <citation type="journal article" date="2022" name="Int. J. Mol. Sci.">
        <title>Draft Genome of Tanacetum Coccineum: Genomic Comparison of Closely Related Tanacetum-Family Plants.</title>
        <authorList>
            <person name="Yamashiro T."/>
            <person name="Shiraishi A."/>
            <person name="Nakayama K."/>
            <person name="Satake H."/>
        </authorList>
    </citation>
    <scope>NUCLEOTIDE SEQUENCE</scope>
</reference>